<sequence length="282" mass="30484">MPVDYAHPEEDRFFNFALELVKKAGRLVRDAFDQPSSNVQTKASNTDLVTETDQAVEAMLIKGLAAEFPEHKFIGEESVAGGQKIEYTNAPTWIIDPIDGTTNFVHRIPMVAICVGLAIKKELRAGIVYNPITNELFTAQVGRGAFKNGFPIKSSQTEAVSKAVLLLQIGADRSEKFVNSFIESYKAAMVKSDARGHRSFGSAAINMAYVAQGCVDAYAEYGIHAWDIAAAAVIVKEAGGVVIDPLGSELNVMGRKVLCAGTRKLADELSGMLTHVDFEPEG</sequence>
<evidence type="ECO:0000256" key="10">
    <source>
        <dbReference type="ARBA" id="ARBA00035990"/>
    </source>
</evidence>
<comment type="catalytic activity">
    <reaction evidence="1 12">
        <text>a myo-inositol phosphate + H2O = myo-inositol + phosphate</text>
        <dbReference type="Rhea" id="RHEA:24056"/>
        <dbReference type="ChEBI" id="CHEBI:15377"/>
        <dbReference type="ChEBI" id="CHEBI:17268"/>
        <dbReference type="ChEBI" id="CHEBI:43474"/>
        <dbReference type="ChEBI" id="CHEBI:84139"/>
        <dbReference type="EC" id="3.1.3.25"/>
    </reaction>
</comment>
<dbReference type="GO" id="GO:0008934">
    <property type="term" value="F:inositol monophosphate 1-phosphatase activity"/>
    <property type="evidence" value="ECO:0007669"/>
    <property type="project" value="InterPro"/>
</dbReference>
<dbReference type="InterPro" id="IPR020552">
    <property type="entry name" value="Inositol_monoPase_Li-sen"/>
</dbReference>
<evidence type="ECO:0000256" key="12">
    <source>
        <dbReference type="RuleBase" id="RU364068"/>
    </source>
</evidence>
<dbReference type="InterPro" id="IPR020583">
    <property type="entry name" value="Inositol_monoP_metal-BS"/>
</dbReference>
<dbReference type="EC" id="3.1.3.25" evidence="12"/>
<reference evidence="13 14" key="1">
    <citation type="journal article" date="2015" name="Genome Biol.">
        <title>Comparative genomics of Steinernema reveals deeply conserved gene regulatory networks.</title>
        <authorList>
            <person name="Dillman A.R."/>
            <person name="Macchietto M."/>
            <person name="Porter C.F."/>
            <person name="Rogers A."/>
            <person name="Williams B."/>
            <person name="Antoshechkin I."/>
            <person name="Lee M.M."/>
            <person name="Goodwin Z."/>
            <person name="Lu X."/>
            <person name="Lewis E.E."/>
            <person name="Goodrich-Blair H."/>
            <person name="Stock S.P."/>
            <person name="Adams B.J."/>
            <person name="Sternberg P.W."/>
            <person name="Mortazavi A."/>
        </authorList>
    </citation>
    <scope>NUCLEOTIDE SEQUENCE [LARGE SCALE GENOMIC DNA]</scope>
    <source>
        <strain evidence="13 14">ALL</strain>
    </source>
</reference>
<evidence type="ECO:0000256" key="4">
    <source>
        <dbReference type="ARBA" id="ARBA00005152"/>
    </source>
</evidence>
<proteinExistence type="inferred from homology"/>
<evidence type="ECO:0000256" key="11">
    <source>
        <dbReference type="PIRSR" id="PIRSR600760-2"/>
    </source>
</evidence>
<dbReference type="GO" id="GO:0046872">
    <property type="term" value="F:metal ion binding"/>
    <property type="evidence" value="ECO:0007669"/>
    <property type="project" value="UniProtKB-KW"/>
</dbReference>
<keyword evidence="8 12" id="KW-0378">Hydrolase</keyword>
<feature type="binding site" evidence="11">
    <location>
        <position position="99"/>
    </location>
    <ligand>
        <name>Mg(2+)</name>
        <dbReference type="ChEBI" id="CHEBI:18420"/>
        <label>1</label>
        <note>catalytic</note>
    </ligand>
</feature>
<keyword evidence="6" id="KW-0963">Cytoplasm</keyword>
<dbReference type="UniPathway" id="UPA00823">
    <property type="reaction ID" value="UER00788"/>
</dbReference>
<keyword evidence="14" id="KW-1185">Reference proteome</keyword>
<dbReference type="OrthoDB" id="10254945at2759"/>
<evidence type="ECO:0000313" key="14">
    <source>
        <dbReference type="Proteomes" id="UP000298663"/>
    </source>
</evidence>
<accession>A0A4U5MD54</accession>
<dbReference type="InterPro" id="IPR000760">
    <property type="entry name" value="Inositol_monophosphatase-like"/>
</dbReference>
<feature type="binding site" evidence="11">
    <location>
        <position position="227"/>
    </location>
    <ligand>
        <name>Mg(2+)</name>
        <dbReference type="ChEBI" id="CHEBI:18420"/>
        <label>1</label>
        <note>catalytic</note>
    </ligand>
</feature>
<dbReference type="Gene3D" id="3.30.540.10">
    <property type="entry name" value="Fructose-1,6-Bisphosphatase, subunit A, domain 1"/>
    <property type="match status" value="1"/>
</dbReference>
<dbReference type="PROSITE" id="PS00630">
    <property type="entry name" value="IMP_2"/>
    <property type="match status" value="1"/>
</dbReference>
<evidence type="ECO:0000256" key="8">
    <source>
        <dbReference type="ARBA" id="ARBA00022801"/>
    </source>
</evidence>
<evidence type="ECO:0000256" key="5">
    <source>
        <dbReference type="ARBA" id="ARBA00009759"/>
    </source>
</evidence>
<evidence type="ECO:0000256" key="9">
    <source>
        <dbReference type="ARBA" id="ARBA00022842"/>
    </source>
</evidence>
<feature type="binding site" evidence="11">
    <location>
        <position position="98"/>
    </location>
    <ligand>
        <name>Mg(2+)</name>
        <dbReference type="ChEBI" id="CHEBI:18420"/>
        <label>1</label>
        <note>catalytic</note>
    </ligand>
</feature>
<comment type="similarity">
    <text evidence="5 12">Belongs to the inositol monophosphatase superfamily.</text>
</comment>
<dbReference type="GO" id="GO:0007165">
    <property type="term" value="P:signal transduction"/>
    <property type="evidence" value="ECO:0007669"/>
    <property type="project" value="TreeGrafter"/>
</dbReference>
<keyword evidence="9 11" id="KW-0460">Magnesium</keyword>
<feature type="binding site" evidence="11">
    <location>
        <position position="76"/>
    </location>
    <ligand>
        <name>Mg(2+)</name>
        <dbReference type="ChEBI" id="CHEBI:18420"/>
        <label>1</label>
        <note>catalytic</note>
    </ligand>
</feature>
<gene>
    <name evidence="13" type="ORF">L596_023256</name>
</gene>
<dbReference type="AlphaFoldDB" id="A0A4U5MD54"/>
<comment type="cofactor">
    <cofactor evidence="2 11 12">
        <name>Mg(2+)</name>
        <dbReference type="ChEBI" id="CHEBI:18420"/>
    </cofactor>
</comment>
<evidence type="ECO:0000256" key="3">
    <source>
        <dbReference type="ARBA" id="ARBA00004496"/>
    </source>
</evidence>
<dbReference type="PRINTS" id="PR00378">
    <property type="entry name" value="LIIMPHPHTASE"/>
</dbReference>
<dbReference type="InterPro" id="IPR020550">
    <property type="entry name" value="Inositol_monophosphatase_CS"/>
</dbReference>
<name>A0A4U5MD54_STECR</name>
<evidence type="ECO:0000256" key="1">
    <source>
        <dbReference type="ARBA" id="ARBA00001033"/>
    </source>
</evidence>
<dbReference type="PRINTS" id="PR00377">
    <property type="entry name" value="IMPHPHTASES"/>
</dbReference>
<comment type="caution">
    <text evidence="13">The sequence shown here is derived from an EMBL/GenBank/DDBJ whole genome shotgun (WGS) entry which is preliminary data.</text>
</comment>
<comment type="pathway">
    <text evidence="4 12">Polyol metabolism; myo-inositol biosynthesis; myo-inositol from D-glucose 6-phosphate: step 2/2.</text>
</comment>
<comment type="subcellular location">
    <subcellularLocation>
        <location evidence="3">Cytoplasm</location>
    </subcellularLocation>
</comment>
<keyword evidence="7 11" id="KW-0479">Metal-binding</keyword>
<dbReference type="PANTHER" id="PTHR20854:SF4">
    <property type="entry name" value="INOSITOL-1-MONOPHOSPHATASE-RELATED"/>
    <property type="match status" value="1"/>
</dbReference>
<dbReference type="EMBL" id="AZBU02000008">
    <property type="protein sequence ID" value="TKR67044.1"/>
    <property type="molecule type" value="Genomic_DNA"/>
</dbReference>
<evidence type="ECO:0000256" key="6">
    <source>
        <dbReference type="ARBA" id="ARBA00022490"/>
    </source>
</evidence>
<dbReference type="FunFam" id="3.30.540.10:FF:000013">
    <property type="entry name" value="Inositol-1-monophosphatase"/>
    <property type="match status" value="1"/>
</dbReference>
<dbReference type="SUPFAM" id="SSF56655">
    <property type="entry name" value="Carbohydrate phosphatase"/>
    <property type="match status" value="1"/>
</dbReference>
<evidence type="ECO:0000256" key="7">
    <source>
        <dbReference type="ARBA" id="ARBA00022723"/>
    </source>
</evidence>
<protein>
    <recommendedName>
        <fullName evidence="12">Inositol-1-monophosphatase</fullName>
        <ecNumber evidence="12">3.1.3.25</ecNumber>
    </recommendedName>
</protein>
<dbReference type="FunFam" id="3.40.190.80:FF:000002">
    <property type="entry name" value="Inositol-1-monophosphatase"/>
    <property type="match status" value="1"/>
</dbReference>
<dbReference type="Gene3D" id="3.40.190.80">
    <property type="match status" value="1"/>
</dbReference>
<reference evidence="13 14" key="2">
    <citation type="journal article" date="2019" name="G3 (Bethesda)">
        <title>Hybrid Assembly of the Genome of the Entomopathogenic Nematode Steinernema carpocapsae Identifies the X-Chromosome.</title>
        <authorList>
            <person name="Serra L."/>
            <person name="Macchietto M."/>
            <person name="Macias-Munoz A."/>
            <person name="McGill C.J."/>
            <person name="Rodriguez I.M."/>
            <person name="Rodriguez B."/>
            <person name="Murad R."/>
            <person name="Mortazavi A."/>
        </authorList>
    </citation>
    <scope>NUCLEOTIDE SEQUENCE [LARGE SCALE GENOMIC DNA]</scope>
    <source>
        <strain evidence="13 14">ALL</strain>
    </source>
</reference>
<evidence type="ECO:0000256" key="2">
    <source>
        <dbReference type="ARBA" id="ARBA00001946"/>
    </source>
</evidence>
<comment type="catalytic activity">
    <reaction evidence="10">
        <text>alpha-D-galactose 1-phosphate + H2O = D-galactose + phosphate</text>
        <dbReference type="Rhea" id="RHEA:29315"/>
        <dbReference type="ChEBI" id="CHEBI:4139"/>
        <dbReference type="ChEBI" id="CHEBI:15377"/>
        <dbReference type="ChEBI" id="CHEBI:43474"/>
        <dbReference type="ChEBI" id="CHEBI:58336"/>
        <dbReference type="EC" id="3.1.3.94"/>
    </reaction>
</comment>
<dbReference type="InterPro" id="IPR033942">
    <property type="entry name" value="IMPase"/>
</dbReference>
<evidence type="ECO:0000313" key="13">
    <source>
        <dbReference type="EMBL" id="TKR67044.1"/>
    </source>
</evidence>
<dbReference type="PROSITE" id="PS00629">
    <property type="entry name" value="IMP_1"/>
    <property type="match status" value="1"/>
</dbReference>
<dbReference type="PANTHER" id="PTHR20854">
    <property type="entry name" value="INOSITOL MONOPHOSPHATASE"/>
    <property type="match status" value="1"/>
</dbReference>
<organism evidence="13 14">
    <name type="scientific">Steinernema carpocapsae</name>
    <name type="common">Entomopathogenic nematode</name>
    <dbReference type="NCBI Taxonomy" id="34508"/>
    <lineage>
        <taxon>Eukaryota</taxon>
        <taxon>Metazoa</taxon>
        <taxon>Ecdysozoa</taxon>
        <taxon>Nematoda</taxon>
        <taxon>Chromadorea</taxon>
        <taxon>Rhabditida</taxon>
        <taxon>Tylenchina</taxon>
        <taxon>Panagrolaimomorpha</taxon>
        <taxon>Strongyloidoidea</taxon>
        <taxon>Steinernematidae</taxon>
        <taxon>Steinernema</taxon>
    </lineage>
</organism>
<feature type="binding site" evidence="11">
    <location>
        <position position="96"/>
    </location>
    <ligand>
        <name>Mg(2+)</name>
        <dbReference type="ChEBI" id="CHEBI:18420"/>
        <label>1</label>
        <note>catalytic</note>
    </ligand>
</feature>
<dbReference type="Proteomes" id="UP000298663">
    <property type="component" value="Unassembled WGS sequence"/>
</dbReference>
<dbReference type="Pfam" id="PF00459">
    <property type="entry name" value="Inositol_P"/>
    <property type="match status" value="1"/>
</dbReference>
<dbReference type="CDD" id="cd01639">
    <property type="entry name" value="IMPase"/>
    <property type="match status" value="1"/>
</dbReference>
<dbReference type="GO" id="GO:0005737">
    <property type="term" value="C:cytoplasm"/>
    <property type="evidence" value="ECO:0007669"/>
    <property type="project" value="UniProtKB-SubCell"/>
</dbReference>
<dbReference type="GO" id="GO:0046854">
    <property type="term" value="P:phosphatidylinositol phosphate biosynthetic process"/>
    <property type="evidence" value="ECO:0007669"/>
    <property type="project" value="InterPro"/>
</dbReference>
<dbReference type="GO" id="GO:0006021">
    <property type="term" value="P:inositol biosynthetic process"/>
    <property type="evidence" value="ECO:0007669"/>
    <property type="project" value="UniProtKB-UniPathway"/>
</dbReference>